<dbReference type="PANTHER" id="PTHR43437:SF3">
    <property type="entry name" value="HYDROXYACYL-THIOESTER DEHYDRATASE TYPE 2, MITOCHONDRIAL"/>
    <property type="match status" value="1"/>
</dbReference>
<evidence type="ECO:0000259" key="1">
    <source>
        <dbReference type="Pfam" id="PF01575"/>
    </source>
</evidence>
<proteinExistence type="predicted"/>
<dbReference type="InterPro" id="IPR002539">
    <property type="entry name" value="MaoC-like_dom"/>
</dbReference>
<dbReference type="AlphaFoldDB" id="A0A382M0H2"/>
<dbReference type="GO" id="GO:0006633">
    <property type="term" value="P:fatty acid biosynthetic process"/>
    <property type="evidence" value="ECO:0007669"/>
    <property type="project" value="TreeGrafter"/>
</dbReference>
<dbReference type="SUPFAM" id="SSF54637">
    <property type="entry name" value="Thioesterase/thiol ester dehydrase-isomerase"/>
    <property type="match status" value="1"/>
</dbReference>
<name>A0A382M0H2_9ZZZZ</name>
<dbReference type="Gene3D" id="3.10.129.10">
    <property type="entry name" value="Hotdog Thioesterase"/>
    <property type="match status" value="1"/>
</dbReference>
<reference evidence="2" key="1">
    <citation type="submission" date="2018-05" db="EMBL/GenBank/DDBJ databases">
        <authorList>
            <person name="Lanie J.A."/>
            <person name="Ng W.-L."/>
            <person name="Kazmierczak K.M."/>
            <person name="Andrzejewski T.M."/>
            <person name="Davidsen T.M."/>
            <person name="Wayne K.J."/>
            <person name="Tettelin H."/>
            <person name="Glass J.I."/>
            <person name="Rusch D."/>
            <person name="Podicherti R."/>
            <person name="Tsui H.-C.T."/>
            <person name="Winkler M.E."/>
        </authorList>
    </citation>
    <scope>NUCLEOTIDE SEQUENCE</scope>
</reference>
<dbReference type="EMBL" id="UINC01089935">
    <property type="protein sequence ID" value="SVC41435.1"/>
    <property type="molecule type" value="Genomic_DNA"/>
</dbReference>
<feature type="domain" description="MaoC-like" evidence="1">
    <location>
        <begin position="22"/>
        <end position="123"/>
    </location>
</feature>
<organism evidence="2">
    <name type="scientific">marine metagenome</name>
    <dbReference type="NCBI Taxonomy" id="408172"/>
    <lineage>
        <taxon>unclassified sequences</taxon>
        <taxon>metagenomes</taxon>
        <taxon>ecological metagenomes</taxon>
    </lineage>
</organism>
<dbReference type="InterPro" id="IPR050965">
    <property type="entry name" value="UPF0336/Enoyl-CoA_hydratase"/>
</dbReference>
<dbReference type="CDD" id="cd03449">
    <property type="entry name" value="R_hydratase"/>
    <property type="match status" value="1"/>
</dbReference>
<sequence length="143" mass="15840">MDKEISQYGFNDIHVGLEKIFQVTVTESMLDNFAKLSGDFNPLHTDNEYAVSSGFHGRVCHGMLLGSFFSRLIGMYLPGKHALHFSQSLKFVNPCIINEKVTVKGEVLDKSAASKIITIKTTITNASKKIIVDGTAYVKVRDN</sequence>
<dbReference type="InterPro" id="IPR029069">
    <property type="entry name" value="HotDog_dom_sf"/>
</dbReference>
<dbReference type="Pfam" id="PF01575">
    <property type="entry name" value="MaoC_dehydratas"/>
    <property type="match status" value="1"/>
</dbReference>
<dbReference type="GO" id="GO:0019171">
    <property type="term" value="F:(3R)-hydroxyacyl-[acyl-carrier-protein] dehydratase activity"/>
    <property type="evidence" value="ECO:0007669"/>
    <property type="project" value="TreeGrafter"/>
</dbReference>
<dbReference type="PANTHER" id="PTHR43437">
    <property type="entry name" value="HYDROXYACYL-THIOESTER DEHYDRATASE TYPE 2, MITOCHONDRIAL-RELATED"/>
    <property type="match status" value="1"/>
</dbReference>
<gene>
    <name evidence="2" type="ORF">METZ01_LOCUS294289</name>
</gene>
<accession>A0A382M0H2</accession>
<protein>
    <recommendedName>
        <fullName evidence="1">MaoC-like domain-containing protein</fullName>
    </recommendedName>
</protein>
<evidence type="ECO:0000313" key="2">
    <source>
        <dbReference type="EMBL" id="SVC41435.1"/>
    </source>
</evidence>